<dbReference type="InterPro" id="IPR030678">
    <property type="entry name" value="Peptide/Ni-bd"/>
</dbReference>
<dbReference type="GO" id="GO:1904680">
    <property type="term" value="F:peptide transmembrane transporter activity"/>
    <property type="evidence" value="ECO:0007669"/>
    <property type="project" value="TreeGrafter"/>
</dbReference>
<keyword evidence="3" id="KW-1133">Transmembrane helix</keyword>
<dbReference type="SUPFAM" id="SSF53850">
    <property type="entry name" value="Periplasmic binding protein-like II"/>
    <property type="match status" value="1"/>
</dbReference>
<name>V8C938_9HELI</name>
<dbReference type="Pfam" id="PF00496">
    <property type="entry name" value="SBP_bac_5"/>
    <property type="match status" value="2"/>
</dbReference>
<evidence type="ECO:0000256" key="2">
    <source>
        <dbReference type="SAM" id="MobiDB-lite"/>
    </source>
</evidence>
<dbReference type="GO" id="GO:0030288">
    <property type="term" value="C:outer membrane-bounded periplasmic space"/>
    <property type="evidence" value="ECO:0007669"/>
    <property type="project" value="TreeGrafter"/>
</dbReference>
<dbReference type="CDD" id="cd08497">
    <property type="entry name" value="MbnE-like"/>
    <property type="match status" value="1"/>
</dbReference>
<dbReference type="Gene3D" id="3.10.105.10">
    <property type="entry name" value="Dipeptide-binding Protein, Domain 3"/>
    <property type="match status" value="1"/>
</dbReference>
<evidence type="ECO:0000259" key="4">
    <source>
        <dbReference type="Pfam" id="PF00496"/>
    </source>
</evidence>
<dbReference type="PATRIC" id="fig|1357400.3.peg.1754"/>
<feature type="transmembrane region" description="Helical" evidence="3">
    <location>
        <begin position="55"/>
        <end position="79"/>
    </location>
</feature>
<evidence type="ECO:0000313" key="5">
    <source>
        <dbReference type="EMBL" id="ETD23505.1"/>
    </source>
</evidence>
<dbReference type="PANTHER" id="PTHR30290:SF64">
    <property type="entry name" value="ABC TRANSPORTER PERIPLASMIC BINDING PROTEIN"/>
    <property type="match status" value="1"/>
</dbReference>
<dbReference type="eggNOG" id="COG4166">
    <property type="taxonomic scope" value="Bacteria"/>
</dbReference>
<dbReference type="GO" id="GO:0015833">
    <property type="term" value="P:peptide transport"/>
    <property type="evidence" value="ECO:0007669"/>
    <property type="project" value="TreeGrafter"/>
</dbReference>
<dbReference type="PANTHER" id="PTHR30290">
    <property type="entry name" value="PERIPLASMIC BINDING COMPONENT OF ABC TRANSPORTER"/>
    <property type="match status" value="1"/>
</dbReference>
<protein>
    <recommendedName>
        <fullName evidence="4">Solute-binding protein family 5 domain-containing protein</fullName>
    </recommendedName>
</protein>
<feature type="domain" description="Solute-binding protein family 5" evidence="4">
    <location>
        <begin position="509"/>
        <end position="628"/>
    </location>
</feature>
<dbReference type="HOGENOM" id="CLU_023171_0_0_7"/>
<gene>
    <name evidence="5" type="ORF">HMPREF2086_01310</name>
</gene>
<sequence>MPHITPRQMPLPPMLPIPPIPPMLQIPTTPPMPPKQKNIKRFFAFFTHLFFGRRFASFFATLFTTLFTSLFPLFFPLFFTLDSARAAPYIALGERAKYPNLKHFSYVNPNAPKGGTLKSYALGSFSSLNPFSIEGESASGLENVYDTLMAQSMDEPYAQYALIASDVAVASDNSSVIFTIDKRARFADGVAVSAQDVAFSFEMMISRASPLYRQYYADVREVRVLDFYRVEFVFKTTQNKELPLILGQLSVLPKHFYVKNGKNTFGENPLQIPLGSGPYSVKSYEVGKKIIYERNKNYWAKDLPSRVGQFNFDTLVFEYYRDDAVALQAFLSHKYDWRVESAAKVWARGYKSKALDSKQFSLKAFPHSLPSGMQGFFMNTRKEVFANPLVRRAFIYAFNFEWSNLNLFFSQYERTTSYFNHSIFASPPLPSKAESELIKQCDSRGEISKTRLKNMFDTPYVIPSTNADFDATSINGGVQGQNLTQNGGQSQAKNGEQKSAQNLARQAEQNQSPKSQVPSHILQERENLKKARDLLEEAGFVMKNGVLLDSKSGKPLRFTLLLDNPAFERLAVRYGRNLKLLGIQMQIQKIDSSQYANRVKNFDYEMIVGIIGQSLFPGNEQRYFWSKESASMVGSRNYSGVGLEVVDCLIERVIAAPHREAQILSTHALDRVLLWGDFVVPHYYLPNFRVAFWHNISMPKIHPRYDLSPQIWWDTNASE</sequence>
<dbReference type="EMBL" id="AZJI01000005">
    <property type="protein sequence ID" value="ETD23505.1"/>
    <property type="molecule type" value="Genomic_DNA"/>
</dbReference>
<dbReference type="Gene3D" id="3.40.190.10">
    <property type="entry name" value="Periplasmic binding protein-like II"/>
    <property type="match status" value="1"/>
</dbReference>
<dbReference type="InterPro" id="IPR039424">
    <property type="entry name" value="SBP_5"/>
</dbReference>
<evidence type="ECO:0000256" key="3">
    <source>
        <dbReference type="SAM" id="Phobius"/>
    </source>
</evidence>
<keyword evidence="3" id="KW-0812">Transmembrane</keyword>
<feature type="domain" description="Solute-binding protein family 5" evidence="4">
    <location>
        <begin position="162"/>
        <end position="433"/>
    </location>
</feature>
<evidence type="ECO:0000313" key="6">
    <source>
        <dbReference type="Proteomes" id="UP000018731"/>
    </source>
</evidence>
<keyword evidence="1" id="KW-0732">Signal</keyword>
<dbReference type="RefSeq" id="WP_023928052.1">
    <property type="nucleotide sequence ID" value="NZ_KI669454.1"/>
</dbReference>
<evidence type="ECO:0000256" key="1">
    <source>
        <dbReference type="ARBA" id="ARBA00022729"/>
    </source>
</evidence>
<reference evidence="5 6" key="1">
    <citation type="journal article" date="2014" name="Genome Announc.">
        <title>Draft genome sequences of six enterohepatic helicobacter species isolated from humans and one from rhesus macaques.</title>
        <authorList>
            <person name="Shen Z."/>
            <person name="Sheh A."/>
            <person name="Young S.K."/>
            <person name="Abouelliel A."/>
            <person name="Ward D.V."/>
            <person name="Earl A.M."/>
            <person name="Fox J.G."/>
        </authorList>
    </citation>
    <scope>NUCLEOTIDE SEQUENCE [LARGE SCALE GENOMIC DNA]</scope>
    <source>
        <strain evidence="5 6">MIT 99-5501</strain>
    </source>
</reference>
<dbReference type="Proteomes" id="UP000018731">
    <property type="component" value="Unassembled WGS sequence"/>
</dbReference>
<proteinExistence type="predicted"/>
<feature type="region of interest" description="Disordered" evidence="2">
    <location>
        <begin position="476"/>
        <end position="499"/>
    </location>
</feature>
<dbReference type="GO" id="GO:0042884">
    <property type="term" value="P:microcin transport"/>
    <property type="evidence" value="ECO:0007669"/>
    <property type="project" value="TreeGrafter"/>
</dbReference>
<dbReference type="InterPro" id="IPR000914">
    <property type="entry name" value="SBP_5_dom"/>
</dbReference>
<dbReference type="STRING" id="1357400.HMPREF2086_01310"/>
<keyword evidence="3" id="KW-0472">Membrane</keyword>
<dbReference type="PIRSF" id="PIRSF002741">
    <property type="entry name" value="MppA"/>
    <property type="match status" value="1"/>
</dbReference>
<keyword evidence="6" id="KW-1185">Reference proteome</keyword>
<accession>V8C938</accession>
<organism evidence="5 6">
    <name type="scientific">Helicobacter macacae MIT 99-5501</name>
    <dbReference type="NCBI Taxonomy" id="1357400"/>
    <lineage>
        <taxon>Bacteria</taxon>
        <taxon>Pseudomonadati</taxon>
        <taxon>Campylobacterota</taxon>
        <taxon>Epsilonproteobacteria</taxon>
        <taxon>Campylobacterales</taxon>
        <taxon>Helicobacteraceae</taxon>
        <taxon>Helicobacter</taxon>
    </lineage>
</organism>
<comment type="caution">
    <text evidence="5">The sequence shown here is derived from an EMBL/GenBank/DDBJ whole genome shotgun (WGS) entry which is preliminary data.</text>
</comment>
<dbReference type="AlphaFoldDB" id="V8C938"/>
<dbReference type="GO" id="GO:0043190">
    <property type="term" value="C:ATP-binding cassette (ABC) transporter complex"/>
    <property type="evidence" value="ECO:0007669"/>
    <property type="project" value="InterPro"/>
</dbReference>